<dbReference type="eggNOG" id="ENOG503134K">
    <property type="taxonomic scope" value="Bacteria"/>
</dbReference>
<dbReference type="AlphaFoldDB" id="B2IGA8"/>
<evidence type="ECO:0000313" key="2">
    <source>
        <dbReference type="Proteomes" id="UP000001695"/>
    </source>
</evidence>
<dbReference type="HOGENOM" id="CLU_1904299_0_0_5"/>
<dbReference type="EMBL" id="CP001016">
    <property type="protein sequence ID" value="ACB97182.1"/>
    <property type="molecule type" value="Genomic_DNA"/>
</dbReference>
<dbReference type="Proteomes" id="UP000001695">
    <property type="component" value="Chromosome"/>
</dbReference>
<sequence>MAHDHVLPPDSIASELMEAKQTSLPLGEVLARVSHEMTHLSKSMDQFQILISPLLVKGHHHDRAFLREIQNLDHVAQKLVCLSEFVNGLAIHMPPQWRIDPNFAAQVVTLAELSATLAASEPAPRRETSVSSGDCELF</sequence>
<keyword evidence="2" id="KW-1185">Reference proteome</keyword>
<evidence type="ECO:0000313" key="1">
    <source>
        <dbReference type="EMBL" id="ACB97182.1"/>
    </source>
</evidence>
<dbReference type="RefSeq" id="WP_012386530.1">
    <property type="nucleotide sequence ID" value="NC_010581.1"/>
</dbReference>
<protein>
    <submittedName>
        <fullName evidence="1">Uncharacterized protein</fullName>
    </submittedName>
</protein>
<dbReference type="STRING" id="395963.Bind_3629"/>
<dbReference type="KEGG" id="bid:Bind_3629"/>
<accession>B2IGA8</accession>
<reference evidence="1 2" key="2">
    <citation type="journal article" date="2010" name="J. Bacteriol.">
        <title>Complete genome sequence of Beijerinckia indica subsp. indica.</title>
        <authorList>
            <person name="Tamas I."/>
            <person name="Dedysh S.N."/>
            <person name="Liesack W."/>
            <person name="Stott M.B."/>
            <person name="Alam M."/>
            <person name="Murrell J.C."/>
            <person name="Dunfield P.F."/>
        </authorList>
    </citation>
    <scope>NUCLEOTIDE SEQUENCE [LARGE SCALE GENOMIC DNA]</scope>
    <source>
        <strain evidence="2">ATCC 9039 / DSM 1715 / NCIMB 8712</strain>
    </source>
</reference>
<organism evidence="1 2">
    <name type="scientific">Beijerinckia indica subsp. indica (strain ATCC 9039 / DSM 1715 / NCIMB 8712)</name>
    <dbReference type="NCBI Taxonomy" id="395963"/>
    <lineage>
        <taxon>Bacteria</taxon>
        <taxon>Pseudomonadati</taxon>
        <taxon>Pseudomonadota</taxon>
        <taxon>Alphaproteobacteria</taxon>
        <taxon>Hyphomicrobiales</taxon>
        <taxon>Beijerinckiaceae</taxon>
        <taxon>Beijerinckia</taxon>
    </lineage>
</organism>
<dbReference type="OrthoDB" id="8115680at2"/>
<reference evidence="2" key="1">
    <citation type="submission" date="2008-03" db="EMBL/GenBank/DDBJ databases">
        <title>Complete sequence of chromosome of Beijerinckia indica subsp. indica ATCC 9039.</title>
        <authorList>
            <consortium name="US DOE Joint Genome Institute"/>
            <person name="Copeland A."/>
            <person name="Lucas S."/>
            <person name="Lapidus A."/>
            <person name="Glavina del Rio T."/>
            <person name="Dalin E."/>
            <person name="Tice H."/>
            <person name="Bruce D."/>
            <person name="Goodwin L."/>
            <person name="Pitluck S."/>
            <person name="LaButti K."/>
            <person name="Schmutz J."/>
            <person name="Larimer F."/>
            <person name="Land M."/>
            <person name="Hauser L."/>
            <person name="Kyrpides N."/>
            <person name="Mikhailova N."/>
            <person name="Dunfield P.F."/>
            <person name="Dedysh S.N."/>
            <person name="Liesack W."/>
            <person name="Saw J.H."/>
            <person name="Alam M."/>
            <person name="Chen Y."/>
            <person name="Murrell J.C."/>
            <person name="Richardson P."/>
        </authorList>
    </citation>
    <scope>NUCLEOTIDE SEQUENCE [LARGE SCALE GENOMIC DNA]</scope>
    <source>
        <strain evidence="2">ATCC 9039 / DSM 1715 / NCIMB 8712</strain>
    </source>
</reference>
<name>B2IGA8_BEII9</name>
<gene>
    <name evidence="1" type="ordered locus">Bind_3629</name>
</gene>
<proteinExistence type="predicted"/>